<evidence type="ECO:0000313" key="2">
    <source>
        <dbReference type="Proteomes" id="UP000662373"/>
    </source>
</evidence>
<sequence length="793" mass="92020">MTDINEHIDSPFLIKISFEKLLNYYEQLALSKDPFLVAKAQRVLQAGNAASELREGFTNTDLLYTYQKEINIILEDSFNELLTKNEIKTASVVLHSLIFNASKRFTAIIENAGDDFELKISNQPQDDMYREACAIILKFHYGYDINFRRSFFYEIPDANGILRTYKILYNADFVEIIKTQKAPDITDADHRLLLESYDNMALWREKFPAQSYIFKGFTINNIFDVTNDRSISEIKSSLLASANSQNKNFTEDFKHLFESLLNLKDVKVGFVAYNKSEEQFERITGEGIDSYLLFNQDAGSCKTLLCEASYKALITENTYFSIPDVEKYYQLTNGKAQYKTLHDHGIKSAILAPIASNGELLGVLEIVSTKVLELNSINANILIDVMPFIVASVLRSKESEENLIEAVIQQECTSIHPSVRWKFEREARIFLDKKRRDAISVSFGEIAFADVYPLFGQIDVKGSSAARNQATRKDLALQISLVRKLLSTVSETEGLPIYEQLNYQMDELSKEMEDHFKVDTEQEIVKFFEKEIHPLFEFMKTKNGAIADAVEDYFSKINEKLGLIYYYRKYYDDTIALINKKMSFVIDQKQIEAQLMYPHFFERYKTDGVEHNMYIGESITKEQSFNEVYLYNLRLWQLQVMAEMENEFYKNQHEFPATVEVASMILVSHQPLSIHFRMDEKQFDVDGSYNARYEVVKKRVDKALIKGTDERVTTKGKLTIIYSQKEDEEAYLNYIKFLQYKKVFDTEIELLELENLQGVTGLKAIRVPILYHKDSIDQRYYTYDDLMSDIKQS</sequence>
<dbReference type="SUPFAM" id="SSF55781">
    <property type="entry name" value="GAF domain-like"/>
    <property type="match status" value="1"/>
</dbReference>
<keyword evidence="2" id="KW-1185">Reference proteome</keyword>
<comment type="caution">
    <text evidence="1">The sequence shown here is derived from an EMBL/GenBank/DDBJ whole genome shotgun (WGS) entry which is preliminary data.</text>
</comment>
<dbReference type="RefSeq" id="WP_199601708.1">
    <property type="nucleotide sequence ID" value="NZ_JAEHJZ010000039.1"/>
</dbReference>
<organism evidence="1 2">
    <name type="scientific">Gelidibacter salicanalis</name>
    <dbReference type="NCBI Taxonomy" id="291193"/>
    <lineage>
        <taxon>Bacteria</taxon>
        <taxon>Pseudomonadati</taxon>
        <taxon>Bacteroidota</taxon>
        <taxon>Flavobacteriia</taxon>
        <taxon>Flavobacteriales</taxon>
        <taxon>Flavobacteriaceae</taxon>
        <taxon>Gelidibacter</taxon>
    </lineage>
</organism>
<dbReference type="AlphaFoldDB" id="A0A934KX29"/>
<proteinExistence type="predicted"/>
<accession>A0A934KX29</accession>
<protein>
    <submittedName>
        <fullName evidence="1">GAF domain-containing protein</fullName>
    </submittedName>
</protein>
<evidence type="ECO:0000313" key="1">
    <source>
        <dbReference type="EMBL" id="MBJ7882162.1"/>
    </source>
</evidence>
<name>A0A934KX29_9FLAO</name>
<gene>
    <name evidence="1" type="ORF">JEM65_16120</name>
</gene>
<dbReference type="Proteomes" id="UP000662373">
    <property type="component" value="Unassembled WGS sequence"/>
</dbReference>
<reference evidence="1 2" key="1">
    <citation type="submission" date="2020-09" db="EMBL/GenBank/DDBJ databases">
        <title>Draft genome of Gelidibacter salicanalis PAMC21136.</title>
        <authorList>
            <person name="Park H."/>
        </authorList>
    </citation>
    <scope>NUCLEOTIDE SEQUENCE [LARGE SCALE GENOMIC DNA]</scope>
    <source>
        <strain evidence="1 2">PAMC21136</strain>
    </source>
</reference>
<dbReference type="EMBL" id="JAEHJZ010000039">
    <property type="protein sequence ID" value="MBJ7882162.1"/>
    <property type="molecule type" value="Genomic_DNA"/>
</dbReference>